<sequence>MSLNSSHYNNGVLVYAGERILIYCDGVQMSFEGGNLPTGNKKGRIYLTSHRVVFISNNQNDNLQSFSMPFFTMKEVELEQPIFGANYIKGVVFAEQGGKWCGHAKFKMSFNHGGAIEFGQAMLQAGKIVSRYQMPQPPPYTPPQGPYYQPPPPAYSAPRYDWVPYQTFPNAPPASEVFMAEAPPPYPGIDPSLTPYPNNPPQDAKAREAAASAYYNPANPHLLYMPSPNEPPPPYTEATKKSN</sequence>
<comment type="caution">
    <text evidence="3">The sequence shown here is derived from an EMBL/GenBank/DDBJ whole genome shotgun (WGS) entry which is preliminary data.</text>
</comment>
<organism evidence="3 4">
    <name type="scientific">Acanthosepion pharaonis</name>
    <name type="common">Pharaoh cuttlefish</name>
    <name type="synonym">Sepia pharaonis</name>
    <dbReference type="NCBI Taxonomy" id="158019"/>
    <lineage>
        <taxon>Eukaryota</taxon>
        <taxon>Metazoa</taxon>
        <taxon>Spiralia</taxon>
        <taxon>Lophotrochozoa</taxon>
        <taxon>Mollusca</taxon>
        <taxon>Cephalopoda</taxon>
        <taxon>Coleoidea</taxon>
        <taxon>Decapodiformes</taxon>
        <taxon>Sepiida</taxon>
        <taxon>Sepiina</taxon>
        <taxon>Sepiidae</taxon>
        <taxon>Acanthosepion</taxon>
    </lineage>
</organism>
<dbReference type="PANTHER" id="PTHR31606:SF1">
    <property type="entry name" value="WW DOMAIN BINDING PROTEIN 2, ISOFORM E"/>
    <property type="match status" value="1"/>
</dbReference>
<name>A0A812CGV1_ACAPH</name>
<dbReference type="CDD" id="cd13214">
    <property type="entry name" value="PH-GRAM_WBP2"/>
    <property type="match status" value="1"/>
</dbReference>
<proteinExistence type="predicted"/>
<dbReference type="GO" id="GO:0031490">
    <property type="term" value="F:chromatin DNA binding"/>
    <property type="evidence" value="ECO:0007669"/>
    <property type="project" value="TreeGrafter"/>
</dbReference>
<dbReference type="Pfam" id="PF02893">
    <property type="entry name" value="GRAM"/>
    <property type="match status" value="1"/>
</dbReference>
<keyword evidence="4" id="KW-1185">Reference proteome</keyword>
<evidence type="ECO:0000256" key="1">
    <source>
        <dbReference type="SAM" id="MobiDB-lite"/>
    </source>
</evidence>
<dbReference type="SUPFAM" id="SSF50729">
    <property type="entry name" value="PH domain-like"/>
    <property type="match status" value="1"/>
</dbReference>
<dbReference type="OrthoDB" id="1259151at2759"/>
<accession>A0A812CGV1</accession>
<dbReference type="Proteomes" id="UP000597762">
    <property type="component" value="Unassembled WGS sequence"/>
</dbReference>
<feature type="region of interest" description="Disordered" evidence="1">
    <location>
        <begin position="221"/>
        <end position="243"/>
    </location>
</feature>
<dbReference type="EMBL" id="CAHIKZ030001395">
    <property type="protein sequence ID" value="CAE1262705.1"/>
    <property type="molecule type" value="Genomic_DNA"/>
</dbReference>
<dbReference type="AlphaFoldDB" id="A0A812CGV1"/>
<protein>
    <submittedName>
        <fullName evidence="3">WBP2</fullName>
    </submittedName>
</protein>
<gene>
    <name evidence="3" type="ORF">SPHA_33362</name>
</gene>
<dbReference type="GO" id="GO:0005634">
    <property type="term" value="C:nucleus"/>
    <property type="evidence" value="ECO:0007669"/>
    <property type="project" value="TreeGrafter"/>
</dbReference>
<evidence type="ECO:0000313" key="4">
    <source>
        <dbReference type="Proteomes" id="UP000597762"/>
    </source>
</evidence>
<dbReference type="GO" id="GO:0003713">
    <property type="term" value="F:transcription coactivator activity"/>
    <property type="evidence" value="ECO:0007669"/>
    <property type="project" value="InterPro"/>
</dbReference>
<dbReference type="InterPro" id="IPR044852">
    <property type="entry name" value="WBP2-like"/>
</dbReference>
<dbReference type="InterPro" id="IPR011993">
    <property type="entry name" value="PH-like_dom_sf"/>
</dbReference>
<evidence type="ECO:0000313" key="3">
    <source>
        <dbReference type="EMBL" id="CAE1262705.1"/>
    </source>
</evidence>
<dbReference type="Gene3D" id="2.30.29.30">
    <property type="entry name" value="Pleckstrin-homology domain (PH domain)/Phosphotyrosine-binding domain (PTB)"/>
    <property type="match status" value="1"/>
</dbReference>
<dbReference type="PANTHER" id="PTHR31606">
    <property type="entry name" value="WW DOMAIN BINDING PROTEIN 2, ISOFORM E"/>
    <property type="match status" value="1"/>
</dbReference>
<feature type="region of interest" description="Disordered" evidence="1">
    <location>
        <begin position="188"/>
        <end position="208"/>
    </location>
</feature>
<reference evidence="3" key="1">
    <citation type="submission" date="2021-01" db="EMBL/GenBank/DDBJ databases">
        <authorList>
            <person name="Li R."/>
            <person name="Bekaert M."/>
        </authorList>
    </citation>
    <scope>NUCLEOTIDE SEQUENCE</scope>
    <source>
        <strain evidence="3">Farmed</strain>
    </source>
</reference>
<feature type="domain" description="GRAM" evidence="2">
    <location>
        <begin position="32"/>
        <end position="125"/>
    </location>
</feature>
<evidence type="ECO:0000259" key="2">
    <source>
        <dbReference type="Pfam" id="PF02893"/>
    </source>
</evidence>
<dbReference type="InterPro" id="IPR004182">
    <property type="entry name" value="GRAM"/>
</dbReference>